<reference evidence="2" key="1">
    <citation type="submission" date="2021-01" db="EMBL/GenBank/DDBJ databases">
        <authorList>
            <person name="Corre E."/>
            <person name="Pelletier E."/>
            <person name="Niang G."/>
            <person name="Scheremetjew M."/>
            <person name="Finn R."/>
            <person name="Kale V."/>
            <person name="Holt S."/>
            <person name="Cochrane G."/>
            <person name="Meng A."/>
            <person name="Brown T."/>
            <person name="Cohen L."/>
        </authorList>
    </citation>
    <scope>NUCLEOTIDE SEQUENCE</scope>
    <source>
        <strain evidence="2">CCMP3278</strain>
    </source>
</reference>
<evidence type="ECO:0000256" key="1">
    <source>
        <dbReference type="SAM" id="MobiDB-lite"/>
    </source>
</evidence>
<feature type="region of interest" description="Disordered" evidence="1">
    <location>
        <begin position="211"/>
        <end position="270"/>
    </location>
</feature>
<gene>
    <name evidence="2" type="ORF">TOLI1172_LOCUS829</name>
</gene>
<sequence length="304" mass="34294">MAGRMIANLRAQCEEKEDELGVLLGKLHVMQAARAEKQKELGNLASKWDTGDLYSTEYEITNIVDVHGDLSVGGNFNKKNEAAPPKPKKAPAAPVAAKPKVGEKGFSVGGEEEYAGEFEVPEWAKNETKKKIMKETIASKDTKDVHIGSTMSELQKAKAEAAKKDAMLGAEDAKGKVSNVLSMFNKVEVDEDKDIKEKLKKQREARKLVEEQKMKEKEEMMEIEKKKKEEESKMEEEMKKKAEEEAKRKEEMENTKKVKIGKLPGLPDEEPTENVKLMEYLNLKKVILDQEIQRTTKAIQNFVV</sequence>
<organism evidence="2">
    <name type="scientific">Timspurckia oligopyrenoides</name>
    <dbReference type="NCBI Taxonomy" id="708627"/>
    <lineage>
        <taxon>Eukaryota</taxon>
        <taxon>Rhodophyta</taxon>
        <taxon>Bangiophyceae</taxon>
        <taxon>Porphyridiales</taxon>
        <taxon>Porphyridiaceae</taxon>
        <taxon>Timspurckia</taxon>
    </lineage>
</organism>
<evidence type="ECO:0000313" key="2">
    <source>
        <dbReference type="EMBL" id="CAD8816441.1"/>
    </source>
</evidence>
<proteinExistence type="predicted"/>
<feature type="compositionally biased region" description="Low complexity" evidence="1">
    <location>
        <begin position="90"/>
        <end position="99"/>
    </location>
</feature>
<name>A0A7S0ZBA0_9RHOD</name>
<feature type="compositionally biased region" description="Basic and acidic residues" evidence="1">
    <location>
        <begin position="211"/>
        <end position="256"/>
    </location>
</feature>
<dbReference type="EMBL" id="HBFP01001149">
    <property type="protein sequence ID" value="CAD8816441.1"/>
    <property type="molecule type" value="Transcribed_RNA"/>
</dbReference>
<accession>A0A7S0ZBA0</accession>
<dbReference type="AlphaFoldDB" id="A0A7S0ZBA0"/>
<feature type="region of interest" description="Disordered" evidence="1">
    <location>
        <begin position="77"/>
        <end position="104"/>
    </location>
</feature>
<protein>
    <submittedName>
        <fullName evidence="2">Uncharacterized protein</fullName>
    </submittedName>
</protein>